<evidence type="ECO:0000256" key="3">
    <source>
        <dbReference type="ARBA" id="ARBA00012723"/>
    </source>
</evidence>
<dbReference type="PRINTS" id="PR00421">
    <property type="entry name" value="THIOREDOXIN"/>
</dbReference>
<dbReference type="EC" id="5.3.4.1" evidence="3"/>
<feature type="signal peptide" evidence="7">
    <location>
        <begin position="1"/>
        <end position="17"/>
    </location>
</feature>
<keyword evidence="7" id="KW-0732">Signal</keyword>
<dbReference type="PANTHER" id="PTHR45815">
    <property type="entry name" value="PROTEIN DISULFIDE-ISOMERASE A6"/>
    <property type="match status" value="1"/>
</dbReference>
<dbReference type="Proteomes" id="UP000835052">
    <property type="component" value="Unassembled WGS sequence"/>
</dbReference>
<comment type="catalytic activity">
    <reaction evidence="1">
        <text>Catalyzes the rearrangement of -S-S- bonds in proteins.</text>
        <dbReference type="EC" id="5.3.4.1"/>
    </reaction>
</comment>
<reference evidence="9" key="1">
    <citation type="submission" date="2020-10" db="EMBL/GenBank/DDBJ databases">
        <authorList>
            <person name="Kikuchi T."/>
        </authorList>
    </citation>
    <scope>NUCLEOTIDE SEQUENCE</scope>
    <source>
        <strain evidence="9">NKZ352</strain>
    </source>
</reference>
<name>A0A8S1H4A3_9PELO</name>
<dbReference type="EMBL" id="CAJGYM010000015">
    <property type="protein sequence ID" value="CAD6190315.1"/>
    <property type="molecule type" value="Genomic_DNA"/>
</dbReference>
<evidence type="ECO:0000256" key="4">
    <source>
        <dbReference type="ARBA" id="ARBA00023157"/>
    </source>
</evidence>
<keyword evidence="5" id="KW-0413">Isomerase</keyword>
<dbReference type="GO" id="GO:0003756">
    <property type="term" value="F:protein disulfide isomerase activity"/>
    <property type="evidence" value="ECO:0007669"/>
    <property type="project" value="UniProtKB-EC"/>
</dbReference>
<accession>A0A8S1H4A3</accession>
<dbReference type="SUPFAM" id="SSF52833">
    <property type="entry name" value="Thioredoxin-like"/>
    <property type="match status" value="2"/>
</dbReference>
<feature type="domain" description="Thioredoxin" evidence="8">
    <location>
        <begin position="15"/>
        <end position="134"/>
    </location>
</feature>
<dbReference type="GO" id="GO:0005788">
    <property type="term" value="C:endoplasmic reticulum lumen"/>
    <property type="evidence" value="ECO:0007669"/>
    <property type="project" value="UniProtKB-SubCell"/>
</dbReference>
<evidence type="ECO:0000256" key="5">
    <source>
        <dbReference type="ARBA" id="ARBA00023235"/>
    </source>
</evidence>
<dbReference type="PROSITE" id="PS00194">
    <property type="entry name" value="THIOREDOXIN_1"/>
    <property type="match status" value="1"/>
</dbReference>
<dbReference type="OrthoDB" id="10264505at2759"/>
<dbReference type="Pfam" id="PF00085">
    <property type="entry name" value="Thioredoxin"/>
    <property type="match status" value="1"/>
</dbReference>
<keyword evidence="6" id="KW-0676">Redox-active center</keyword>
<dbReference type="InterPro" id="IPR057305">
    <property type="entry name" value="Thioredox_PDIA6_C"/>
</dbReference>
<evidence type="ECO:0000259" key="8">
    <source>
        <dbReference type="PROSITE" id="PS51352"/>
    </source>
</evidence>
<comment type="subcellular location">
    <subcellularLocation>
        <location evidence="2">Endoplasmic reticulum lumen</location>
    </subcellularLocation>
</comment>
<evidence type="ECO:0000256" key="2">
    <source>
        <dbReference type="ARBA" id="ARBA00004319"/>
    </source>
</evidence>
<protein>
    <recommendedName>
        <fullName evidence="3">protein disulfide-isomerase</fullName>
        <ecNumber evidence="3">5.3.4.1</ecNumber>
    </recommendedName>
</protein>
<dbReference type="InterPro" id="IPR013766">
    <property type="entry name" value="Thioredoxin_domain"/>
</dbReference>
<evidence type="ECO:0000313" key="10">
    <source>
        <dbReference type="Proteomes" id="UP000835052"/>
    </source>
</evidence>
<sequence>MNKAIVFLLFFTAVASAFYTSKDDVVELTDGNFDKLVTKGSDAWMVEFYAPWCGHCRSLTPAWKKAATQLKGKVKVGAVDATKHEQLARRHNVNGYPTIKFFSPDGEKTRLPISSLHRLSSKGPTQKKVEEACKDTKLCVFAFLPHILDCNAKCRKKYVTMLQKLANKFRKQHWGWVWFEGGVQTAVERAFNVQGLGYPMLSAVNVRKGKYATMRGSFSEDDIGSFLLGLSVGNVKVGIQSLPDEKMPEVIDAKPWDGKDQKVEF</sequence>
<proteinExistence type="predicted"/>
<evidence type="ECO:0000256" key="6">
    <source>
        <dbReference type="ARBA" id="ARBA00023284"/>
    </source>
</evidence>
<organism evidence="9 10">
    <name type="scientific">Caenorhabditis auriculariae</name>
    <dbReference type="NCBI Taxonomy" id="2777116"/>
    <lineage>
        <taxon>Eukaryota</taxon>
        <taxon>Metazoa</taxon>
        <taxon>Ecdysozoa</taxon>
        <taxon>Nematoda</taxon>
        <taxon>Chromadorea</taxon>
        <taxon>Rhabditida</taxon>
        <taxon>Rhabditina</taxon>
        <taxon>Rhabditomorpha</taxon>
        <taxon>Rhabditoidea</taxon>
        <taxon>Rhabditidae</taxon>
        <taxon>Peloderinae</taxon>
        <taxon>Caenorhabditis</taxon>
    </lineage>
</organism>
<evidence type="ECO:0000256" key="7">
    <source>
        <dbReference type="SAM" id="SignalP"/>
    </source>
</evidence>
<evidence type="ECO:0000256" key="1">
    <source>
        <dbReference type="ARBA" id="ARBA00001182"/>
    </source>
</evidence>
<dbReference type="PANTHER" id="PTHR45815:SF2">
    <property type="entry name" value="PROTEIN DISULFIDE-ISOMERASE"/>
    <property type="match status" value="1"/>
</dbReference>
<gene>
    <name evidence="9" type="ORF">CAUJ_LOCUS6234</name>
</gene>
<keyword evidence="4" id="KW-1015">Disulfide bond</keyword>
<dbReference type="InterPro" id="IPR017937">
    <property type="entry name" value="Thioredoxin_CS"/>
</dbReference>
<dbReference type="InterPro" id="IPR036249">
    <property type="entry name" value="Thioredoxin-like_sf"/>
</dbReference>
<evidence type="ECO:0000313" key="9">
    <source>
        <dbReference type="EMBL" id="CAD6190315.1"/>
    </source>
</evidence>
<feature type="chain" id="PRO_5035881151" description="protein disulfide-isomerase" evidence="7">
    <location>
        <begin position="18"/>
        <end position="265"/>
    </location>
</feature>
<comment type="caution">
    <text evidence="9">The sequence shown here is derived from an EMBL/GenBank/DDBJ whole genome shotgun (WGS) entry which is preliminary data.</text>
</comment>
<dbReference type="AlphaFoldDB" id="A0A8S1H4A3"/>
<dbReference type="Gene3D" id="3.40.30.10">
    <property type="entry name" value="Glutaredoxin"/>
    <property type="match status" value="1"/>
</dbReference>
<dbReference type="GO" id="GO:0015035">
    <property type="term" value="F:protein-disulfide reductase activity"/>
    <property type="evidence" value="ECO:0007669"/>
    <property type="project" value="TreeGrafter"/>
</dbReference>
<keyword evidence="10" id="KW-1185">Reference proteome</keyword>
<dbReference type="PROSITE" id="PS51352">
    <property type="entry name" value="THIOREDOXIN_2"/>
    <property type="match status" value="1"/>
</dbReference>
<dbReference type="GO" id="GO:0034976">
    <property type="term" value="P:response to endoplasmic reticulum stress"/>
    <property type="evidence" value="ECO:0007669"/>
    <property type="project" value="TreeGrafter"/>
</dbReference>
<dbReference type="Pfam" id="PF24541">
    <property type="entry name" value="Thioredox_PDIA6_C"/>
    <property type="match status" value="1"/>
</dbReference>